<evidence type="ECO:0000313" key="1">
    <source>
        <dbReference type="EMBL" id="WNZ24168.1"/>
    </source>
</evidence>
<organism evidence="1">
    <name type="scientific">Leptolyngbya sp. NK1-12</name>
    <dbReference type="NCBI Taxonomy" id="2547451"/>
    <lineage>
        <taxon>Bacteria</taxon>
        <taxon>Bacillati</taxon>
        <taxon>Cyanobacteriota</taxon>
        <taxon>Cyanophyceae</taxon>
        <taxon>Leptolyngbyales</taxon>
        <taxon>Leptolyngbyaceae</taxon>
        <taxon>Leptolyngbya group</taxon>
        <taxon>Leptolyngbya</taxon>
    </lineage>
</organism>
<dbReference type="AlphaFoldDB" id="A0AA97AQU2"/>
<dbReference type="RefSeq" id="WP_316429845.1">
    <property type="nucleotide sequence ID" value="NZ_CP053586.1"/>
</dbReference>
<name>A0AA97AQU2_9CYAN</name>
<proteinExistence type="predicted"/>
<accession>A0AA97AQU2</accession>
<sequence>MAEKAINQTINKTIKSSSNLNRETLADRYETGKIWNKNSFLKQLPSKRASCPGAVNLTGHIN</sequence>
<reference evidence="1" key="1">
    <citation type="submission" date="2020-05" db="EMBL/GenBank/DDBJ databases">
        <authorList>
            <person name="Zhu T."/>
            <person name="Keshari N."/>
            <person name="Lu X."/>
        </authorList>
    </citation>
    <scope>NUCLEOTIDE SEQUENCE</scope>
    <source>
        <strain evidence="1">NK1-12</strain>
    </source>
</reference>
<dbReference type="EMBL" id="CP053586">
    <property type="protein sequence ID" value="WNZ24168.1"/>
    <property type="molecule type" value="Genomic_DNA"/>
</dbReference>
<gene>
    <name evidence="1" type="ORF">HJG54_15770</name>
</gene>
<protein>
    <submittedName>
        <fullName evidence="1">Uncharacterized protein</fullName>
    </submittedName>
</protein>